<keyword evidence="3 7" id="KW-0472">Membrane</keyword>
<reference evidence="10 11" key="1">
    <citation type="submission" date="2023-03" db="EMBL/GenBank/DDBJ databases">
        <title>Bacillus Genome Sequencing.</title>
        <authorList>
            <person name="Dunlap C."/>
        </authorList>
    </citation>
    <scope>NUCLEOTIDE SEQUENCE [LARGE SCALE GENOMIC DNA]</scope>
    <source>
        <strain evidence="10 11">B-23453</strain>
    </source>
</reference>
<keyword evidence="2" id="KW-1003">Cell membrane</keyword>
<evidence type="ECO:0000256" key="7">
    <source>
        <dbReference type="SAM" id="Phobius"/>
    </source>
</evidence>
<dbReference type="PANTHER" id="PTHR32089:SF112">
    <property type="entry name" value="LYSOZYME-LIKE PROTEIN-RELATED"/>
    <property type="match status" value="1"/>
</dbReference>
<evidence type="ECO:0000259" key="9">
    <source>
        <dbReference type="PROSITE" id="PS50885"/>
    </source>
</evidence>
<evidence type="ECO:0000256" key="4">
    <source>
        <dbReference type="ARBA" id="ARBA00023224"/>
    </source>
</evidence>
<dbReference type="Pfam" id="PF00672">
    <property type="entry name" value="HAMP"/>
    <property type="match status" value="1"/>
</dbReference>
<dbReference type="SUPFAM" id="SSF58104">
    <property type="entry name" value="Methyl-accepting chemotaxis protein (MCP) signaling domain"/>
    <property type="match status" value="1"/>
</dbReference>
<gene>
    <name evidence="10" type="ORF">P4T90_05790</name>
</gene>
<comment type="subcellular location">
    <subcellularLocation>
        <location evidence="1">Cell membrane</location>
    </subcellularLocation>
</comment>
<evidence type="ECO:0000313" key="10">
    <source>
        <dbReference type="EMBL" id="MED1202603.1"/>
    </source>
</evidence>
<dbReference type="InterPro" id="IPR003660">
    <property type="entry name" value="HAMP_dom"/>
</dbReference>
<organism evidence="10 11">
    <name type="scientific">Heyndrickxia acidicola</name>
    <dbReference type="NCBI Taxonomy" id="209389"/>
    <lineage>
        <taxon>Bacteria</taxon>
        <taxon>Bacillati</taxon>
        <taxon>Bacillota</taxon>
        <taxon>Bacilli</taxon>
        <taxon>Bacillales</taxon>
        <taxon>Bacillaceae</taxon>
        <taxon>Heyndrickxia</taxon>
    </lineage>
</organism>
<feature type="transmembrane region" description="Helical" evidence="7">
    <location>
        <begin position="170"/>
        <end position="190"/>
    </location>
</feature>
<protein>
    <submittedName>
        <fullName evidence="10">Methyl-accepting chemotaxis protein</fullName>
    </submittedName>
</protein>
<dbReference type="InterPro" id="IPR004090">
    <property type="entry name" value="Chemotax_Me-accpt_rcpt"/>
</dbReference>
<dbReference type="Pfam" id="PF00015">
    <property type="entry name" value="MCPsignal"/>
    <property type="match status" value="1"/>
</dbReference>
<dbReference type="InterPro" id="IPR004089">
    <property type="entry name" value="MCPsignal_dom"/>
</dbReference>
<dbReference type="PROSITE" id="PS50885">
    <property type="entry name" value="HAMP"/>
    <property type="match status" value="1"/>
</dbReference>
<dbReference type="SMART" id="SM00283">
    <property type="entry name" value="MA"/>
    <property type="match status" value="1"/>
</dbReference>
<accession>A0ABU6MG07</accession>
<dbReference type="Gene3D" id="1.10.287.950">
    <property type="entry name" value="Methyl-accepting chemotaxis protein"/>
    <property type="match status" value="1"/>
</dbReference>
<keyword evidence="4 6" id="KW-0807">Transducer</keyword>
<keyword evidence="11" id="KW-1185">Reference proteome</keyword>
<dbReference type="Proteomes" id="UP001341444">
    <property type="component" value="Unassembled WGS sequence"/>
</dbReference>
<dbReference type="CDD" id="cd06225">
    <property type="entry name" value="HAMP"/>
    <property type="match status" value="1"/>
</dbReference>
<feature type="domain" description="Methyl-accepting transducer" evidence="8">
    <location>
        <begin position="263"/>
        <end position="499"/>
    </location>
</feature>
<evidence type="ECO:0000259" key="8">
    <source>
        <dbReference type="PROSITE" id="PS50111"/>
    </source>
</evidence>
<sequence>MFNKLSLQSILVYPFILMIIISSSLIAFYSYETNKQSIIQSVEQQMVSSADVINQKVTMLKATVPKEEFDRNLGYALTLNRNNFNQASLHPAQFMITKDGAVKEFSGFHTILPKLPAEIIQQALKQKEGLIHYNGITLCISQQMELDDSLYVLSLNANEYLKPAIHNRNIMLGITLATIIFASFIGFLTVRRVSRPISSLKAAMEKVAAGNLKARMPMTTSCREIETLSICFNQMAEKLDSLISHLEKSTKMVTLSSEKLRHTSEESKQASDQIAIVISEVASGTERQLHTAMDSSNMVSSISNGMAKAATSMLNAEAATQRATVKSAAGNTLVNQTVAQMNLVQQTVGETSEMVHSLNEKSKHIQHIISLISDIAIQTNLLSLNAAIEAARAGEHGKGFAVVADEVRKLADQSGQAAAQIKGLIEEIGIETKRVVSSITHGSSVLQDGIELVQKTEQAFEEIAHSIQKITTEADEVSQIVKGVNSQTSRMVDGIESIKMISRDFSTSMDHVAAASEEQNAYVDEVSNEAVNLNQLALELEDVLISLKAKS</sequence>
<dbReference type="SMART" id="SM00304">
    <property type="entry name" value="HAMP"/>
    <property type="match status" value="1"/>
</dbReference>
<evidence type="ECO:0000256" key="3">
    <source>
        <dbReference type="ARBA" id="ARBA00023136"/>
    </source>
</evidence>
<comment type="caution">
    <text evidence="10">The sequence shown here is derived from an EMBL/GenBank/DDBJ whole genome shotgun (WGS) entry which is preliminary data.</text>
</comment>
<keyword evidence="7" id="KW-1133">Transmembrane helix</keyword>
<comment type="similarity">
    <text evidence="5">Belongs to the methyl-accepting chemotaxis (MCP) protein family.</text>
</comment>
<name>A0ABU6MG07_9BACI</name>
<feature type="transmembrane region" description="Helical" evidence="7">
    <location>
        <begin position="12"/>
        <end position="31"/>
    </location>
</feature>
<keyword evidence="7" id="KW-0812">Transmembrane</keyword>
<evidence type="ECO:0000313" key="11">
    <source>
        <dbReference type="Proteomes" id="UP001341444"/>
    </source>
</evidence>
<evidence type="ECO:0000256" key="1">
    <source>
        <dbReference type="ARBA" id="ARBA00004236"/>
    </source>
</evidence>
<dbReference type="PRINTS" id="PR00260">
    <property type="entry name" value="CHEMTRNSDUCR"/>
</dbReference>
<dbReference type="Gene3D" id="6.10.340.10">
    <property type="match status" value="1"/>
</dbReference>
<evidence type="ECO:0000256" key="2">
    <source>
        <dbReference type="ARBA" id="ARBA00022475"/>
    </source>
</evidence>
<evidence type="ECO:0000256" key="6">
    <source>
        <dbReference type="PROSITE-ProRule" id="PRU00284"/>
    </source>
</evidence>
<dbReference type="PANTHER" id="PTHR32089">
    <property type="entry name" value="METHYL-ACCEPTING CHEMOTAXIS PROTEIN MCPB"/>
    <property type="match status" value="1"/>
</dbReference>
<feature type="domain" description="HAMP" evidence="9">
    <location>
        <begin position="191"/>
        <end position="244"/>
    </location>
</feature>
<dbReference type="CDD" id="cd11386">
    <property type="entry name" value="MCP_signal"/>
    <property type="match status" value="1"/>
</dbReference>
<dbReference type="RefSeq" id="WP_198160277.1">
    <property type="nucleotide sequence ID" value="NZ_JARMAB010000007.1"/>
</dbReference>
<proteinExistence type="inferred from homology"/>
<dbReference type="PROSITE" id="PS50111">
    <property type="entry name" value="CHEMOTAXIS_TRANSDUC_2"/>
    <property type="match status" value="1"/>
</dbReference>
<dbReference type="EMBL" id="JARMAB010000007">
    <property type="protein sequence ID" value="MED1202603.1"/>
    <property type="molecule type" value="Genomic_DNA"/>
</dbReference>
<evidence type="ECO:0000256" key="5">
    <source>
        <dbReference type="ARBA" id="ARBA00029447"/>
    </source>
</evidence>